<name>A0ACB8U8D0_9APHY</name>
<gene>
    <name evidence="1" type="ORF">BDY19DRAFT_887395</name>
</gene>
<dbReference type="EMBL" id="MU274907">
    <property type="protein sequence ID" value="KAI0090652.1"/>
    <property type="molecule type" value="Genomic_DNA"/>
</dbReference>
<proteinExistence type="predicted"/>
<accession>A0ACB8U8D0</accession>
<keyword evidence="2" id="KW-1185">Reference proteome</keyword>
<comment type="caution">
    <text evidence="1">The sequence shown here is derived from an EMBL/GenBank/DDBJ whole genome shotgun (WGS) entry which is preliminary data.</text>
</comment>
<evidence type="ECO:0000313" key="1">
    <source>
        <dbReference type="EMBL" id="KAI0090652.1"/>
    </source>
</evidence>
<organism evidence="1 2">
    <name type="scientific">Irpex rosettiformis</name>
    <dbReference type="NCBI Taxonomy" id="378272"/>
    <lineage>
        <taxon>Eukaryota</taxon>
        <taxon>Fungi</taxon>
        <taxon>Dikarya</taxon>
        <taxon>Basidiomycota</taxon>
        <taxon>Agaricomycotina</taxon>
        <taxon>Agaricomycetes</taxon>
        <taxon>Polyporales</taxon>
        <taxon>Irpicaceae</taxon>
        <taxon>Irpex</taxon>
    </lineage>
</organism>
<sequence length="215" mass="24685">MSQKTLFQAVKEDHEEMYEYHDQYKRALERGDVDAQTRWYNQLRWEIARHAVGEEIVVYPLMEKYLGEKGKKLADHDREEHQSVKEQLYKLEGLKTGTQEFDGLLSRTMASLHHHNDDEEIDDLPDLEAVIGQDATKKAALNFKKTKKFVPTRTHPSAPNQPPLETFVGFLAAPIDKLKDAFASFPTEDEKEAAEEELKYRDHDAKAGREAAGST</sequence>
<reference evidence="1" key="1">
    <citation type="journal article" date="2021" name="Environ. Microbiol.">
        <title>Gene family expansions and transcriptome signatures uncover fungal adaptations to wood decay.</title>
        <authorList>
            <person name="Hage H."/>
            <person name="Miyauchi S."/>
            <person name="Viragh M."/>
            <person name="Drula E."/>
            <person name="Min B."/>
            <person name="Chaduli D."/>
            <person name="Navarro D."/>
            <person name="Favel A."/>
            <person name="Norest M."/>
            <person name="Lesage-Meessen L."/>
            <person name="Balint B."/>
            <person name="Merenyi Z."/>
            <person name="de Eugenio L."/>
            <person name="Morin E."/>
            <person name="Martinez A.T."/>
            <person name="Baldrian P."/>
            <person name="Stursova M."/>
            <person name="Martinez M.J."/>
            <person name="Novotny C."/>
            <person name="Magnuson J.K."/>
            <person name="Spatafora J.W."/>
            <person name="Maurice S."/>
            <person name="Pangilinan J."/>
            <person name="Andreopoulos W."/>
            <person name="LaButti K."/>
            <person name="Hundley H."/>
            <person name="Na H."/>
            <person name="Kuo A."/>
            <person name="Barry K."/>
            <person name="Lipzen A."/>
            <person name="Henrissat B."/>
            <person name="Riley R."/>
            <person name="Ahrendt S."/>
            <person name="Nagy L.G."/>
            <person name="Grigoriev I.V."/>
            <person name="Martin F."/>
            <person name="Rosso M.N."/>
        </authorList>
    </citation>
    <scope>NUCLEOTIDE SEQUENCE</scope>
    <source>
        <strain evidence="1">CBS 384.51</strain>
    </source>
</reference>
<dbReference type="Proteomes" id="UP001055072">
    <property type="component" value="Unassembled WGS sequence"/>
</dbReference>
<protein>
    <submittedName>
        <fullName evidence="1">Uncharacterized protein</fullName>
    </submittedName>
</protein>
<evidence type="ECO:0000313" key="2">
    <source>
        <dbReference type="Proteomes" id="UP001055072"/>
    </source>
</evidence>